<dbReference type="Pfam" id="PF07690">
    <property type="entry name" value="MFS_1"/>
    <property type="match status" value="1"/>
</dbReference>
<evidence type="ECO:0000256" key="4">
    <source>
        <dbReference type="ARBA" id="ARBA00022989"/>
    </source>
</evidence>
<feature type="transmembrane region" description="Helical" evidence="6">
    <location>
        <begin position="40"/>
        <end position="65"/>
    </location>
</feature>
<evidence type="ECO:0000256" key="3">
    <source>
        <dbReference type="ARBA" id="ARBA00022692"/>
    </source>
</evidence>
<dbReference type="Proteomes" id="UP000254978">
    <property type="component" value="Unassembled WGS sequence"/>
</dbReference>
<dbReference type="InterPro" id="IPR036259">
    <property type="entry name" value="MFS_trans_sf"/>
</dbReference>
<feature type="transmembrane region" description="Helical" evidence="6">
    <location>
        <begin position="77"/>
        <end position="94"/>
    </location>
</feature>
<accession>A0A378TMZ2</accession>
<protein>
    <submittedName>
        <fullName evidence="8">Integral membrane transport protein</fullName>
    </submittedName>
</protein>
<feature type="transmembrane region" description="Helical" evidence="6">
    <location>
        <begin position="349"/>
        <end position="371"/>
    </location>
</feature>
<feature type="transmembrane region" description="Helical" evidence="6">
    <location>
        <begin position="288"/>
        <end position="311"/>
    </location>
</feature>
<evidence type="ECO:0000313" key="9">
    <source>
        <dbReference type="Proteomes" id="UP000254978"/>
    </source>
</evidence>
<feature type="transmembrane region" description="Helical" evidence="6">
    <location>
        <begin position="258"/>
        <end position="282"/>
    </location>
</feature>
<feature type="domain" description="Major facilitator superfamily (MFS) profile" evidence="7">
    <location>
        <begin position="8"/>
        <end position="436"/>
    </location>
</feature>
<evidence type="ECO:0000256" key="2">
    <source>
        <dbReference type="ARBA" id="ARBA00022448"/>
    </source>
</evidence>
<feature type="transmembrane region" description="Helical" evidence="6">
    <location>
        <begin position="218"/>
        <end position="237"/>
    </location>
</feature>
<dbReference type="Gene3D" id="1.20.1250.20">
    <property type="entry name" value="MFS general substrate transporter like domains"/>
    <property type="match status" value="1"/>
</dbReference>
<reference evidence="8 9" key="1">
    <citation type="submission" date="2018-06" db="EMBL/GenBank/DDBJ databases">
        <authorList>
            <consortium name="Pathogen Informatics"/>
            <person name="Doyle S."/>
        </authorList>
    </citation>
    <scope>NUCLEOTIDE SEQUENCE [LARGE SCALE GENOMIC DNA]</scope>
    <source>
        <strain evidence="8 9">NCTC10821</strain>
    </source>
</reference>
<dbReference type="GO" id="GO:0022857">
    <property type="term" value="F:transmembrane transporter activity"/>
    <property type="evidence" value="ECO:0007669"/>
    <property type="project" value="InterPro"/>
</dbReference>
<keyword evidence="3 6" id="KW-0812">Transmembrane</keyword>
<feature type="transmembrane region" description="Helical" evidence="6">
    <location>
        <begin position="136"/>
        <end position="157"/>
    </location>
</feature>
<dbReference type="OrthoDB" id="3579747at2"/>
<keyword evidence="4 6" id="KW-1133">Transmembrane helix</keyword>
<feature type="transmembrane region" description="Helical" evidence="6">
    <location>
        <begin position="193"/>
        <end position="212"/>
    </location>
</feature>
<evidence type="ECO:0000259" key="7">
    <source>
        <dbReference type="PROSITE" id="PS50850"/>
    </source>
</evidence>
<feature type="transmembrane region" description="Helical" evidence="6">
    <location>
        <begin position="106"/>
        <end position="124"/>
    </location>
</feature>
<dbReference type="GO" id="GO:0005886">
    <property type="term" value="C:plasma membrane"/>
    <property type="evidence" value="ECO:0007669"/>
    <property type="project" value="UniProtKB-SubCell"/>
</dbReference>
<feature type="transmembrane region" description="Helical" evidence="6">
    <location>
        <begin position="383"/>
        <end position="406"/>
    </location>
</feature>
<organism evidence="8 9">
    <name type="scientific">Mycolicibacterium tokaiense</name>
    <dbReference type="NCBI Taxonomy" id="39695"/>
    <lineage>
        <taxon>Bacteria</taxon>
        <taxon>Bacillati</taxon>
        <taxon>Actinomycetota</taxon>
        <taxon>Actinomycetes</taxon>
        <taxon>Mycobacteriales</taxon>
        <taxon>Mycobacteriaceae</taxon>
        <taxon>Mycolicibacterium</taxon>
    </lineage>
</organism>
<dbReference type="InterPro" id="IPR011701">
    <property type="entry name" value="MFS"/>
</dbReference>
<dbReference type="AlphaFoldDB" id="A0A378TMZ2"/>
<evidence type="ECO:0000256" key="1">
    <source>
        <dbReference type="ARBA" id="ARBA00004651"/>
    </source>
</evidence>
<keyword evidence="5 6" id="KW-0472">Membrane</keyword>
<evidence type="ECO:0000256" key="5">
    <source>
        <dbReference type="ARBA" id="ARBA00023136"/>
    </source>
</evidence>
<dbReference type="EMBL" id="UGQT01000001">
    <property type="protein sequence ID" value="STZ62158.1"/>
    <property type="molecule type" value="Genomic_DNA"/>
</dbReference>
<evidence type="ECO:0000313" key="8">
    <source>
        <dbReference type="EMBL" id="STZ62158.1"/>
    </source>
</evidence>
<dbReference type="PANTHER" id="PTHR42718:SF9">
    <property type="entry name" value="MAJOR FACILITATOR SUPERFAMILY MULTIDRUG TRANSPORTER MFSC"/>
    <property type="match status" value="1"/>
</dbReference>
<keyword evidence="9" id="KW-1185">Reference proteome</keyword>
<keyword evidence="2" id="KW-0813">Transport</keyword>
<dbReference type="SUPFAM" id="SSF103473">
    <property type="entry name" value="MFS general substrate transporter"/>
    <property type="match status" value="1"/>
</dbReference>
<gene>
    <name evidence="8" type="primary">stp_7</name>
    <name evidence="8" type="ORF">NCTC10821_05722</name>
</gene>
<dbReference type="PANTHER" id="PTHR42718">
    <property type="entry name" value="MAJOR FACILITATOR SUPERFAMILY MULTIDRUG TRANSPORTER MFSC"/>
    <property type="match status" value="1"/>
</dbReference>
<feature type="transmembrane region" description="Helical" evidence="6">
    <location>
        <begin position="323"/>
        <end position="343"/>
    </location>
</feature>
<name>A0A378TMZ2_9MYCO</name>
<feature type="transmembrane region" description="Helical" evidence="6">
    <location>
        <begin position="163"/>
        <end position="181"/>
    </location>
</feature>
<dbReference type="RefSeq" id="WP_115280919.1">
    <property type="nucleotide sequence ID" value="NZ_AP022600.1"/>
</dbReference>
<dbReference type="Gene3D" id="1.20.1720.10">
    <property type="entry name" value="Multidrug resistance protein D"/>
    <property type="match status" value="1"/>
</dbReference>
<sequence>MSAIDGEAARVATLAGVLFGLTGMGSAGVAVTVPVVAQHFGISVASGAWILTTYALTLGVAAAVYGRAADAYGIRRALVVGVVLMGLGAVLAALSTSYPMLLCARMIQGAGASSVPVLAVALISARFDGPIRGAGLARLTGTAVTIGASGPLLAGLLESAFGWRVVMCLPALGPLLVLALWRSIPSDRSRARLDLLGGLLVVITAGGAIMTIQSPASGLVLCLVGLTLLTVGVPGLVARVRVRPTGFVPMAVLRTRGLMWVMVSASVIPTCWFGLLVAIPGVLAARGWAPIGIGLLMLPSALPGIVGPRIAGWSLRRHGAQRAVGVAGGVAVVSVLVAAAGAAGPTVLLVFGMVLVNLAFGMGQPALAAGVSELVSVESRSGALGVASLIFFVGGGVGSAIAGLAGVTGAPASILLLASVPLLFATVYLLCGRERPATDREERR</sequence>
<dbReference type="PROSITE" id="PS50850">
    <property type="entry name" value="MFS"/>
    <property type="match status" value="1"/>
</dbReference>
<comment type="subcellular location">
    <subcellularLocation>
        <location evidence="1">Cell membrane</location>
        <topology evidence="1">Multi-pass membrane protein</topology>
    </subcellularLocation>
</comment>
<evidence type="ECO:0000256" key="6">
    <source>
        <dbReference type="SAM" id="Phobius"/>
    </source>
</evidence>
<proteinExistence type="predicted"/>
<feature type="transmembrane region" description="Helical" evidence="6">
    <location>
        <begin position="412"/>
        <end position="431"/>
    </location>
</feature>
<dbReference type="InterPro" id="IPR020846">
    <property type="entry name" value="MFS_dom"/>
</dbReference>